<dbReference type="InterPro" id="IPR051267">
    <property type="entry name" value="STEAP_metalloreductase"/>
</dbReference>
<dbReference type="GO" id="GO:0016491">
    <property type="term" value="F:oxidoreductase activity"/>
    <property type="evidence" value="ECO:0007669"/>
    <property type="project" value="UniProtKB-KW"/>
</dbReference>
<keyword evidence="1" id="KW-0560">Oxidoreductase</keyword>
<dbReference type="AlphaFoldDB" id="A0A017HVV6"/>
<evidence type="ECO:0000256" key="1">
    <source>
        <dbReference type="ARBA" id="ARBA00023002"/>
    </source>
</evidence>
<dbReference type="Proteomes" id="UP000019666">
    <property type="component" value="Unassembled WGS sequence"/>
</dbReference>
<proteinExistence type="predicted"/>
<gene>
    <name evidence="3" type="ORF">Rumeso_00132</name>
</gene>
<dbReference type="InterPro" id="IPR036291">
    <property type="entry name" value="NAD(P)-bd_dom_sf"/>
</dbReference>
<accession>A0A017HVV6</accession>
<dbReference type="Gene3D" id="3.40.50.720">
    <property type="entry name" value="NAD(P)-binding Rossmann-like Domain"/>
    <property type="match status" value="1"/>
</dbReference>
<reference evidence="3 4" key="1">
    <citation type="submission" date="2013-02" db="EMBL/GenBank/DDBJ databases">
        <authorList>
            <person name="Fiebig A."/>
            <person name="Goeker M."/>
            <person name="Klenk H.-P.P."/>
        </authorList>
    </citation>
    <scope>NUCLEOTIDE SEQUENCE [LARGE SCALE GENOMIC DNA]</scope>
    <source>
        <strain evidence="3 4">DSM 19309</strain>
    </source>
</reference>
<dbReference type="InterPro" id="IPR028939">
    <property type="entry name" value="P5C_Rdtase_cat_N"/>
</dbReference>
<comment type="caution">
    <text evidence="3">The sequence shown here is derived from an EMBL/GenBank/DDBJ whole genome shotgun (WGS) entry which is preliminary data.</text>
</comment>
<name>A0A017HVV6_9RHOB</name>
<dbReference type="EMBL" id="AOSK01000005">
    <property type="protein sequence ID" value="EYD78303.1"/>
    <property type="molecule type" value="Genomic_DNA"/>
</dbReference>
<dbReference type="RefSeq" id="WP_037283112.1">
    <property type="nucleotide sequence ID" value="NZ_KK088615.1"/>
</dbReference>
<dbReference type="OrthoDB" id="5524287at2"/>
<dbReference type="PATRIC" id="fig|442562.3.peg.133"/>
<protein>
    <submittedName>
        <fullName evidence="3">NADP oxidoreductase, coenzyme F420-dependent</fullName>
    </submittedName>
</protein>
<evidence type="ECO:0000313" key="4">
    <source>
        <dbReference type="Proteomes" id="UP000019666"/>
    </source>
</evidence>
<dbReference type="HOGENOM" id="CLU_076368_2_0_5"/>
<sequence>MRIGIVGGGSVGQTLGAGFAKAGHEVVLGIREVTPETLAQPRNQARTLAEWQDETGARVVTMEEAAWRGEAVVNATNGAGSLEALRIAGTRNLAGKVLIDVANPLDFSKGMPPFLMAEYSGPTSLGEQVQAAFPEARVVKCFNTVTASVMTNPGLVPGEHDLFLCGDDEAAKEAVRELARGFGWSRFVDLGDIKGARAQEMFVVIWVRLWMVSGDPIFGYRIVR</sequence>
<dbReference type="Pfam" id="PF03807">
    <property type="entry name" value="F420_oxidored"/>
    <property type="match status" value="1"/>
</dbReference>
<dbReference type="PANTHER" id="PTHR14239">
    <property type="entry name" value="DUDULIN-RELATED"/>
    <property type="match status" value="1"/>
</dbReference>
<organism evidence="3 4">
    <name type="scientific">Rubellimicrobium mesophilum DSM 19309</name>
    <dbReference type="NCBI Taxonomy" id="442562"/>
    <lineage>
        <taxon>Bacteria</taxon>
        <taxon>Pseudomonadati</taxon>
        <taxon>Pseudomonadota</taxon>
        <taxon>Alphaproteobacteria</taxon>
        <taxon>Rhodobacterales</taxon>
        <taxon>Roseobacteraceae</taxon>
        <taxon>Rubellimicrobium</taxon>
    </lineage>
</organism>
<evidence type="ECO:0000313" key="3">
    <source>
        <dbReference type="EMBL" id="EYD78303.1"/>
    </source>
</evidence>
<dbReference type="SUPFAM" id="SSF51735">
    <property type="entry name" value="NAD(P)-binding Rossmann-fold domains"/>
    <property type="match status" value="1"/>
</dbReference>
<feature type="domain" description="Pyrroline-5-carboxylate reductase catalytic N-terminal" evidence="2">
    <location>
        <begin position="2"/>
        <end position="104"/>
    </location>
</feature>
<evidence type="ECO:0000259" key="2">
    <source>
        <dbReference type="Pfam" id="PF03807"/>
    </source>
</evidence>
<dbReference type="STRING" id="442562.Rumeso_00132"/>
<keyword evidence="4" id="KW-1185">Reference proteome</keyword>